<dbReference type="EMBL" id="ADFV01006679">
    <property type="status" value="NOT_ANNOTATED_CDS"/>
    <property type="molecule type" value="Genomic_DNA"/>
</dbReference>
<dbReference type="EMBL" id="ADFV01006686">
    <property type="status" value="NOT_ANNOTATED_CDS"/>
    <property type="molecule type" value="Genomic_DNA"/>
</dbReference>
<evidence type="ECO:0000313" key="2">
    <source>
        <dbReference type="Proteomes" id="UP000001073"/>
    </source>
</evidence>
<dbReference type="EMBL" id="ADFV01006684">
    <property type="status" value="NOT_ANNOTATED_CDS"/>
    <property type="molecule type" value="Genomic_DNA"/>
</dbReference>
<accession>A0A2I3HX33</accession>
<dbReference type="Ensembl" id="ENSNLET00000041402.1">
    <property type="protein sequence ID" value="ENSNLEP00000048041.1"/>
    <property type="gene ID" value="ENSNLEG00000006318.2"/>
</dbReference>
<dbReference type="EMBL" id="ADFV01006680">
    <property type="status" value="NOT_ANNOTATED_CDS"/>
    <property type="molecule type" value="Genomic_DNA"/>
</dbReference>
<evidence type="ECO:0000313" key="1">
    <source>
        <dbReference type="Ensembl" id="ENSNLEP00000048041.1"/>
    </source>
</evidence>
<dbReference type="EMBL" id="ADFV01006678">
    <property type="status" value="NOT_ANNOTATED_CDS"/>
    <property type="molecule type" value="Genomic_DNA"/>
</dbReference>
<protein>
    <submittedName>
        <fullName evidence="1">Nucleolar protein 4</fullName>
    </submittedName>
</protein>
<dbReference type="EMBL" id="ADFV01006677">
    <property type="status" value="NOT_ANNOTATED_CDS"/>
    <property type="molecule type" value="Genomic_DNA"/>
</dbReference>
<name>A0A2I3HX33_NOMLE</name>
<gene>
    <name evidence="1" type="primary">NOL4</name>
</gene>
<dbReference type="AlphaFoldDB" id="A0A2I3HX33"/>
<dbReference type="EMBL" id="ADFV01006682">
    <property type="status" value="NOT_ANNOTATED_CDS"/>
    <property type="molecule type" value="Genomic_DNA"/>
</dbReference>
<dbReference type="Proteomes" id="UP000001073">
    <property type="component" value="Chromosome 4"/>
</dbReference>
<organism evidence="1 2">
    <name type="scientific">Nomascus leucogenys</name>
    <name type="common">Northern white-cheeked gibbon</name>
    <name type="synonym">Hylobates leucogenys</name>
    <dbReference type="NCBI Taxonomy" id="61853"/>
    <lineage>
        <taxon>Eukaryota</taxon>
        <taxon>Metazoa</taxon>
        <taxon>Chordata</taxon>
        <taxon>Craniata</taxon>
        <taxon>Vertebrata</taxon>
        <taxon>Euteleostomi</taxon>
        <taxon>Mammalia</taxon>
        <taxon>Eutheria</taxon>
        <taxon>Euarchontoglires</taxon>
        <taxon>Primates</taxon>
        <taxon>Haplorrhini</taxon>
        <taxon>Catarrhini</taxon>
        <taxon>Hylobatidae</taxon>
        <taxon>Nomascus</taxon>
    </lineage>
</organism>
<sequence>MWKRGQMENKFGNTLDKRELTKQYRKMCEMLKVSNTDFRELCLPTKRSGDTISNELLRVPEKNAFKPRWNRS</sequence>
<dbReference type="EMBL" id="ADFV01006683">
    <property type="status" value="NOT_ANNOTATED_CDS"/>
    <property type="molecule type" value="Genomic_DNA"/>
</dbReference>
<reference evidence="1 2" key="1">
    <citation type="submission" date="2012-10" db="EMBL/GenBank/DDBJ databases">
        <authorList>
            <consortium name="Gibbon Genome Sequencing Consortium"/>
        </authorList>
    </citation>
    <scope>NUCLEOTIDE SEQUENCE [LARGE SCALE GENOMIC DNA]</scope>
</reference>
<reference evidence="1" key="3">
    <citation type="submission" date="2025-09" db="UniProtKB">
        <authorList>
            <consortium name="Ensembl"/>
        </authorList>
    </citation>
    <scope>IDENTIFICATION</scope>
</reference>
<reference evidence="1" key="2">
    <citation type="submission" date="2025-08" db="UniProtKB">
        <authorList>
            <consortium name="Ensembl"/>
        </authorList>
    </citation>
    <scope>IDENTIFICATION</scope>
</reference>
<keyword evidence="2" id="KW-1185">Reference proteome</keyword>
<dbReference type="EMBL" id="ADFV01006681">
    <property type="status" value="NOT_ANNOTATED_CDS"/>
    <property type="molecule type" value="Genomic_DNA"/>
</dbReference>
<dbReference type="EMBL" id="ADFV01006685">
    <property type="status" value="NOT_ANNOTATED_CDS"/>
    <property type="molecule type" value="Genomic_DNA"/>
</dbReference>
<dbReference type="GeneTree" id="ENSGT00940000159992"/>
<proteinExistence type="predicted"/>